<evidence type="ECO:0000313" key="10">
    <source>
        <dbReference type="Proteomes" id="UP001424459"/>
    </source>
</evidence>
<dbReference type="PANTHER" id="PTHR30069:SF37">
    <property type="entry name" value="FERRIC VIBRIOBACTIN RECEPTOR VIUA"/>
    <property type="match status" value="1"/>
</dbReference>
<accession>A0ABP7THI2</accession>
<protein>
    <recommendedName>
        <fullName evidence="8">TonB-dependent receptor plug domain-containing protein</fullName>
    </recommendedName>
</protein>
<comment type="subcellular location">
    <subcellularLocation>
        <location evidence="1">Cell outer membrane</location>
        <topology evidence="1">Multi-pass membrane protein</topology>
    </subcellularLocation>
</comment>
<keyword evidence="6" id="KW-0998">Cell outer membrane</keyword>
<keyword evidence="10" id="KW-1185">Reference proteome</keyword>
<keyword evidence="4" id="KW-0812">Transmembrane</keyword>
<dbReference type="RefSeq" id="WP_344694994.1">
    <property type="nucleotide sequence ID" value="NZ_BAABBR010000001.1"/>
</dbReference>
<name>A0ABP7THI2_9SPHN</name>
<evidence type="ECO:0000256" key="7">
    <source>
        <dbReference type="SAM" id="SignalP"/>
    </source>
</evidence>
<keyword evidence="2" id="KW-0813">Transport</keyword>
<sequence>MSRALFRSALLAGAILTPTLARAVPPSATDTGAIVYTPADFARFAPRTALDMLNQLPGFTIRSEDGGRGLGQATENVLINGQRVANKSGGAIDELQRTNAASVERIELVDAARLGIAGLSGQVANVVLKAEKKGQGQFEWKPQIRAHYAYPRIINGSASWSDKAGPFDYKLSVQTQGGRGAFGGPITITDGAGNVIERRSERFRALSELPRFAATTKIDGWGSSEGNVTLAYTPYWTHSDITDRRVRADGDNRTRFTKQRQSNGSVFDANADYSFALGPGRLKVIGVHKFDHEPTDTVQTTRFDSGRPDEGVRFFRLARISETIGRAEYDWKIGRNSFQLSLERADNRLDQRGRLSLLDPAGNFVEQEFPGGSGIVQERRYESLLTFSRALSPKLDVQLVGGGEISKLKRVDGNLPARKFFRPKGSLTLGWRPSAPWDVSLKFNRKVGQISFYDFLSQPRLAEDRQNSGNPDLVPPQSWEAELEVGRKLGPWGQTRLRAFRHWITDIIDIIPIGEDGDGVGNLPRASETGFEWTSTFTLDPMGFKGAKLDTGLFVQRTRVRDPLTGDLRPISGSQKLGINVGLRHDIPGSKWAWGVSANHNVSARDYYLNEIGHGWEGPWFDEWFVENKDVAGLKVRATVVNLSNARHRNDRLVYAGRRNVSPLLFRQQNNQLIGPIFMLSVQGSF</sequence>
<gene>
    <name evidence="9" type="ORF">GCM10022281_01000</name>
</gene>
<keyword evidence="5" id="KW-0472">Membrane</keyword>
<evidence type="ECO:0000313" key="9">
    <source>
        <dbReference type="EMBL" id="GAA4026223.1"/>
    </source>
</evidence>
<reference evidence="10" key="1">
    <citation type="journal article" date="2019" name="Int. J. Syst. Evol. Microbiol.">
        <title>The Global Catalogue of Microorganisms (GCM) 10K type strain sequencing project: providing services to taxonomists for standard genome sequencing and annotation.</title>
        <authorList>
            <consortium name="The Broad Institute Genomics Platform"/>
            <consortium name="The Broad Institute Genome Sequencing Center for Infectious Disease"/>
            <person name="Wu L."/>
            <person name="Ma J."/>
        </authorList>
    </citation>
    <scope>NUCLEOTIDE SEQUENCE [LARGE SCALE GENOMIC DNA]</scope>
    <source>
        <strain evidence="10">JCM 17564</strain>
    </source>
</reference>
<dbReference type="Gene3D" id="2.40.170.20">
    <property type="entry name" value="TonB-dependent receptor, beta-barrel domain"/>
    <property type="match status" value="1"/>
</dbReference>
<comment type="caution">
    <text evidence="9">The sequence shown here is derived from an EMBL/GenBank/DDBJ whole genome shotgun (WGS) entry which is preliminary data.</text>
</comment>
<dbReference type="InterPro" id="IPR012910">
    <property type="entry name" value="Plug_dom"/>
</dbReference>
<feature type="domain" description="TonB-dependent receptor plug" evidence="8">
    <location>
        <begin position="33"/>
        <end position="112"/>
    </location>
</feature>
<evidence type="ECO:0000256" key="3">
    <source>
        <dbReference type="ARBA" id="ARBA00022452"/>
    </source>
</evidence>
<evidence type="ECO:0000256" key="1">
    <source>
        <dbReference type="ARBA" id="ARBA00004571"/>
    </source>
</evidence>
<evidence type="ECO:0000256" key="5">
    <source>
        <dbReference type="ARBA" id="ARBA00023136"/>
    </source>
</evidence>
<dbReference type="Pfam" id="PF07715">
    <property type="entry name" value="Plug"/>
    <property type="match status" value="1"/>
</dbReference>
<evidence type="ECO:0000256" key="2">
    <source>
        <dbReference type="ARBA" id="ARBA00022448"/>
    </source>
</evidence>
<evidence type="ECO:0000256" key="6">
    <source>
        <dbReference type="ARBA" id="ARBA00023237"/>
    </source>
</evidence>
<dbReference type="PANTHER" id="PTHR30069">
    <property type="entry name" value="TONB-DEPENDENT OUTER MEMBRANE RECEPTOR"/>
    <property type="match status" value="1"/>
</dbReference>
<dbReference type="Gene3D" id="2.170.130.10">
    <property type="entry name" value="TonB-dependent receptor, plug domain"/>
    <property type="match status" value="1"/>
</dbReference>
<organism evidence="9 10">
    <name type="scientific">Sphingomonas rosea</name>
    <dbReference type="NCBI Taxonomy" id="335605"/>
    <lineage>
        <taxon>Bacteria</taxon>
        <taxon>Pseudomonadati</taxon>
        <taxon>Pseudomonadota</taxon>
        <taxon>Alphaproteobacteria</taxon>
        <taxon>Sphingomonadales</taxon>
        <taxon>Sphingomonadaceae</taxon>
        <taxon>Sphingomonas</taxon>
    </lineage>
</organism>
<proteinExistence type="predicted"/>
<keyword evidence="3" id="KW-1134">Transmembrane beta strand</keyword>
<dbReference type="SUPFAM" id="SSF56935">
    <property type="entry name" value="Porins"/>
    <property type="match status" value="1"/>
</dbReference>
<dbReference type="EMBL" id="BAABBR010000001">
    <property type="protein sequence ID" value="GAA4026223.1"/>
    <property type="molecule type" value="Genomic_DNA"/>
</dbReference>
<feature type="signal peptide" evidence="7">
    <location>
        <begin position="1"/>
        <end position="23"/>
    </location>
</feature>
<feature type="chain" id="PRO_5045355439" description="TonB-dependent receptor plug domain-containing protein" evidence="7">
    <location>
        <begin position="24"/>
        <end position="686"/>
    </location>
</feature>
<dbReference type="InterPro" id="IPR037066">
    <property type="entry name" value="Plug_dom_sf"/>
</dbReference>
<evidence type="ECO:0000256" key="4">
    <source>
        <dbReference type="ARBA" id="ARBA00022692"/>
    </source>
</evidence>
<dbReference type="InterPro" id="IPR039426">
    <property type="entry name" value="TonB-dep_rcpt-like"/>
</dbReference>
<evidence type="ECO:0000259" key="8">
    <source>
        <dbReference type="Pfam" id="PF07715"/>
    </source>
</evidence>
<dbReference type="InterPro" id="IPR036942">
    <property type="entry name" value="Beta-barrel_TonB_sf"/>
</dbReference>
<keyword evidence="7" id="KW-0732">Signal</keyword>
<dbReference type="Proteomes" id="UP001424459">
    <property type="component" value="Unassembled WGS sequence"/>
</dbReference>